<feature type="compositionally biased region" description="Basic and acidic residues" evidence="1">
    <location>
        <begin position="435"/>
        <end position="449"/>
    </location>
</feature>
<dbReference type="OrthoDB" id="5822793at2759"/>
<sequence length="1107" mass="119944">MQTPSNYGRRSLYQPPSGSASGGVFLPVSAVPVPAPIPVTSPGEATCSPGSSVPHIVLRRPLVRSAHMALNNRHSYHAGASSEFNLFNQNSRPGLIRLGSFEGQPSACSFSPVSTPVEDPLHRQRHSTPCLVPVSGSGPHSTRKRYSATFGLLGSLTEEMNDRGIGSGIHPTDTQDSPRGSDASLGSLKREDDRDGGRQMLGRPTAQYQPHSVTHMIPQASIPMTGQVLVDPNTGQHYIIPQPFYSAPAQHLYYPAPQPSPLYFPYAAAAPQPIPAPIPFPTTSSQPPLQRHLSSTPPRHHPHSHYAAFESDWSSLSKADLDSVAPQSPLLFPQQPHHQSTYSTPSTYSTTSFAQQYRSQQHRGSPNSQPEDPENGRDVVFRRDASARSSNEMLRNDQQFGQQQPVNSGSLHSAAAAQRKDERTPLFGGPPPWWGREHEDSLTDVETRRPAPRPPMHSGHAHSTVSDTESSRQRHQPPARPVRMDIDFESPSLQEEQKPKVVPPTPLSSRAVRMDIDLSTLSSTPTQAPPPSATASASASACSTHGSLQNTPSIDSASSTSGSNAPSSTQATSSASASISAPLPKVASAPTAFTIAFDNPSEPVSLQDAARKSIQARKLLNRRIGATQHQNDNSRNANTQQPQPKEQQQPSNKQYLLNKLLQNEGGSEFTANVSERRSDDVASEAGTYVIDTSSRPTANLKKPNRIVENSDESTETSDSSSEEEEDKEKTPQPTGRDEMLAGLARLRQMAGVTKPPPAPVTSVSRPTLLPPSISKRTSLGQSSSSSSAGGITRSVLPSSPSAHSPLSNIRPSTTGHPPTRLSRQPLPSPAAASSLSSSSNPFRRGDGGRFSMKGGSSPQQAPKRPPFRAGLSGGRMPGIDPMKQHEQEMNAWLRRKDYNPMKAAAEAKRAKELKERGDNFISNRSISFHVQPGGVMTKRNQRQPELIRNRSQESLAREEAEYASQKVIAEYSRGVVQDINRLSKQQRTAGDGKQMSGLQKAVDMLSQKCKKSIELIRNQNKGCLSVSVEDLLAAAAEPPRVGETLDEQLDRLSDAFDAVQRYLEQYSIEDDDMKSAVTNYSGFSFRSSQGHGDDLMKSLLSRKTSDE</sequence>
<feature type="region of interest" description="Disordered" evidence="1">
    <location>
        <begin position="625"/>
        <end position="651"/>
    </location>
</feature>
<feature type="compositionally biased region" description="Acidic residues" evidence="1">
    <location>
        <begin position="709"/>
        <end position="726"/>
    </location>
</feature>
<feature type="region of interest" description="Disordered" evidence="1">
    <location>
        <begin position="112"/>
        <end position="144"/>
    </location>
</feature>
<keyword evidence="3" id="KW-1185">Reference proteome</keyword>
<feature type="compositionally biased region" description="Low complexity" evidence="1">
    <location>
        <begin position="640"/>
        <end position="651"/>
    </location>
</feature>
<feature type="region of interest" description="Disordered" evidence="1">
    <location>
        <begin position="161"/>
        <end position="211"/>
    </location>
</feature>
<feature type="region of interest" description="Disordered" evidence="1">
    <location>
        <begin position="669"/>
        <end position="895"/>
    </location>
</feature>
<feature type="compositionally biased region" description="Basic and acidic residues" evidence="1">
    <location>
        <begin position="882"/>
        <end position="895"/>
    </location>
</feature>
<feature type="compositionally biased region" description="Polar residues" evidence="1">
    <location>
        <begin position="353"/>
        <end position="370"/>
    </location>
</feature>
<dbReference type="Proteomes" id="UP000218231">
    <property type="component" value="Unassembled WGS sequence"/>
</dbReference>
<proteinExistence type="predicted"/>
<feature type="compositionally biased region" description="Basic and acidic residues" evidence="1">
    <location>
        <begin position="727"/>
        <end position="739"/>
    </location>
</feature>
<feature type="compositionally biased region" description="Basic and acidic residues" evidence="1">
    <location>
        <begin position="374"/>
        <end position="386"/>
    </location>
</feature>
<feature type="compositionally biased region" description="Low complexity" evidence="1">
    <location>
        <begin position="340"/>
        <end position="352"/>
    </location>
</feature>
<gene>
    <name evidence="2" type="ORF">WR25_19256</name>
</gene>
<protein>
    <submittedName>
        <fullName evidence="2">Uncharacterized protein</fullName>
    </submittedName>
</protein>
<feature type="region of interest" description="Disordered" evidence="1">
    <location>
        <begin position="277"/>
        <end position="305"/>
    </location>
</feature>
<dbReference type="STRING" id="2018661.A0A2A2L7Z8"/>
<reference evidence="2 3" key="1">
    <citation type="journal article" date="2017" name="Curr. Biol.">
        <title>Genome architecture and evolution of a unichromosomal asexual nematode.</title>
        <authorList>
            <person name="Fradin H."/>
            <person name="Zegar C."/>
            <person name="Gutwein M."/>
            <person name="Lucas J."/>
            <person name="Kovtun M."/>
            <person name="Corcoran D."/>
            <person name="Baugh L.R."/>
            <person name="Kiontke K."/>
            <person name="Gunsalus K."/>
            <person name="Fitch D.H."/>
            <person name="Piano F."/>
        </authorList>
    </citation>
    <scope>NUCLEOTIDE SEQUENCE [LARGE SCALE GENOMIC DNA]</scope>
    <source>
        <strain evidence="2">PF1309</strain>
    </source>
</reference>
<feature type="compositionally biased region" description="Polar residues" evidence="1">
    <location>
        <begin position="627"/>
        <end position="639"/>
    </location>
</feature>
<feature type="compositionally biased region" description="Polar residues" evidence="1">
    <location>
        <begin position="387"/>
        <end position="411"/>
    </location>
</feature>
<accession>A0A2A2L7Z8</accession>
<name>A0A2A2L7Z8_9BILA</name>
<feature type="compositionally biased region" description="Low complexity" evidence="1">
    <location>
        <begin position="533"/>
        <end position="576"/>
    </location>
</feature>
<dbReference type="EMBL" id="LIAE01007076">
    <property type="protein sequence ID" value="PAV82177.1"/>
    <property type="molecule type" value="Genomic_DNA"/>
</dbReference>
<comment type="caution">
    <text evidence="2">The sequence shown here is derived from an EMBL/GenBank/DDBJ whole genome shotgun (WGS) entry which is preliminary data.</text>
</comment>
<evidence type="ECO:0000313" key="2">
    <source>
        <dbReference type="EMBL" id="PAV82177.1"/>
    </source>
</evidence>
<organism evidence="2 3">
    <name type="scientific">Diploscapter pachys</name>
    <dbReference type="NCBI Taxonomy" id="2018661"/>
    <lineage>
        <taxon>Eukaryota</taxon>
        <taxon>Metazoa</taxon>
        <taxon>Ecdysozoa</taxon>
        <taxon>Nematoda</taxon>
        <taxon>Chromadorea</taxon>
        <taxon>Rhabditida</taxon>
        <taxon>Rhabditina</taxon>
        <taxon>Rhabditomorpha</taxon>
        <taxon>Rhabditoidea</taxon>
        <taxon>Rhabditidae</taxon>
        <taxon>Diploscapter</taxon>
    </lineage>
</organism>
<feature type="compositionally biased region" description="Basic and acidic residues" evidence="1">
    <location>
        <begin position="188"/>
        <end position="197"/>
    </location>
</feature>
<feature type="compositionally biased region" description="Low complexity" evidence="1">
    <location>
        <begin position="794"/>
        <end position="807"/>
    </location>
</feature>
<dbReference type="AlphaFoldDB" id="A0A2A2L7Z8"/>
<feature type="region of interest" description="Disordered" evidence="1">
    <location>
        <begin position="931"/>
        <end position="952"/>
    </location>
</feature>
<feature type="compositionally biased region" description="Low complexity" evidence="1">
    <location>
        <begin position="821"/>
        <end position="839"/>
    </location>
</feature>
<feature type="region of interest" description="Disordered" evidence="1">
    <location>
        <begin position="326"/>
        <end position="576"/>
    </location>
</feature>
<evidence type="ECO:0000313" key="3">
    <source>
        <dbReference type="Proteomes" id="UP000218231"/>
    </source>
</evidence>
<evidence type="ECO:0000256" key="1">
    <source>
        <dbReference type="SAM" id="MobiDB-lite"/>
    </source>
</evidence>